<dbReference type="InParanoid" id="E2A7P7"/>
<accession>E2A7P7</accession>
<evidence type="ECO:0000256" key="1">
    <source>
        <dbReference type="SAM" id="MobiDB-lite"/>
    </source>
</evidence>
<dbReference type="OrthoDB" id="6599193at2759"/>
<proteinExistence type="predicted"/>
<evidence type="ECO:0008006" key="6">
    <source>
        <dbReference type="Google" id="ProtNLM"/>
    </source>
</evidence>
<keyword evidence="2" id="KW-1133">Transmembrane helix</keyword>
<evidence type="ECO:0000256" key="2">
    <source>
        <dbReference type="SAM" id="Phobius"/>
    </source>
</evidence>
<feature type="transmembrane region" description="Helical" evidence="2">
    <location>
        <begin position="99"/>
        <end position="118"/>
    </location>
</feature>
<feature type="compositionally biased region" description="Low complexity" evidence="1">
    <location>
        <begin position="179"/>
        <end position="198"/>
    </location>
</feature>
<dbReference type="EMBL" id="GL437382">
    <property type="protein sequence ID" value="EFN70515.1"/>
    <property type="molecule type" value="Genomic_DNA"/>
</dbReference>
<dbReference type="AlphaFoldDB" id="E2A7P7"/>
<organism evidence="5">
    <name type="scientific">Camponotus floridanus</name>
    <name type="common">Florida carpenter ant</name>
    <dbReference type="NCBI Taxonomy" id="104421"/>
    <lineage>
        <taxon>Eukaryota</taxon>
        <taxon>Metazoa</taxon>
        <taxon>Ecdysozoa</taxon>
        <taxon>Arthropoda</taxon>
        <taxon>Hexapoda</taxon>
        <taxon>Insecta</taxon>
        <taxon>Pterygota</taxon>
        <taxon>Neoptera</taxon>
        <taxon>Endopterygota</taxon>
        <taxon>Hymenoptera</taxon>
        <taxon>Apocrita</taxon>
        <taxon>Aculeata</taxon>
        <taxon>Formicoidea</taxon>
        <taxon>Formicidae</taxon>
        <taxon>Formicinae</taxon>
        <taxon>Camponotus</taxon>
    </lineage>
</organism>
<keyword evidence="5" id="KW-1185">Reference proteome</keyword>
<dbReference type="Proteomes" id="UP000000311">
    <property type="component" value="Unassembled WGS sequence"/>
</dbReference>
<evidence type="ECO:0000313" key="4">
    <source>
        <dbReference type="EMBL" id="EFN70515.1"/>
    </source>
</evidence>
<gene>
    <name evidence="4" type="ORF">EAG_01223</name>
</gene>
<name>E2A7P7_CAMFO</name>
<sequence>MRFIVIAAIILADVSLANLDLQGVRCGEKRCNASEYCSDFDMHCRPCAVVCDKNNHNYQLEECIKACQVYLDDQRYMERMDLNRRYDDLREKVERFQNWFVITTTLTCFSLLGMLYLLGRTLIRWERIQNTLRTVFRKKLAKVANKNKDDIEAAVNKQNVLKLTIPSISATVEPEPKITENSSSNSNGNSTTPNTTSTPLSRRCASEDTTLDYAYDNPAMTPSPETAQLRTKVHESSF</sequence>
<keyword evidence="2" id="KW-0812">Transmembrane</keyword>
<dbReference type="OMA" id="CHAVSEY"/>
<feature type="chain" id="PRO_5003156722" description="Protein grindelwald" evidence="3">
    <location>
        <begin position="18"/>
        <end position="238"/>
    </location>
</feature>
<evidence type="ECO:0000313" key="5">
    <source>
        <dbReference type="Proteomes" id="UP000000311"/>
    </source>
</evidence>
<evidence type="ECO:0000256" key="3">
    <source>
        <dbReference type="SAM" id="SignalP"/>
    </source>
</evidence>
<feature type="region of interest" description="Disordered" evidence="1">
    <location>
        <begin position="172"/>
        <end position="238"/>
    </location>
</feature>
<reference evidence="4 5" key="1">
    <citation type="journal article" date="2010" name="Science">
        <title>Genomic comparison of the ants Camponotus floridanus and Harpegnathos saltator.</title>
        <authorList>
            <person name="Bonasio R."/>
            <person name="Zhang G."/>
            <person name="Ye C."/>
            <person name="Mutti N.S."/>
            <person name="Fang X."/>
            <person name="Qin N."/>
            <person name="Donahue G."/>
            <person name="Yang P."/>
            <person name="Li Q."/>
            <person name="Li C."/>
            <person name="Zhang P."/>
            <person name="Huang Z."/>
            <person name="Berger S.L."/>
            <person name="Reinberg D."/>
            <person name="Wang J."/>
            <person name="Liebig J."/>
        </authorList>
    </citation>
    <scope>NUCLEOTIDE SEQUENCE [LARGE SCALE GENOMIC DNA]</scope>
    <source>
        <strain evidence="5">C129</strain>
    </source>
</reference>
<protein>
    <recommendedName>
        <fullName evidence="6">Protein grindelwald</fullName>
    </recommendedName>
</protein>
<keyword evidence="3" id="KW-0732">Signal</keyword>
<feature type="signal peptide" evidence="3">
    <location>
        <begin position="1"/>
        <end position="17"/>
    </location>
</feature>
<keyword evidence="2" id="KW-0472">Membrane</keyword>